<feature type="compositionally biased region" description="Low complexity" evidence="2">
    <location>
        <begin position="229"/>
        <end position="245"/>
    </location>
</feature>
<proteinExistence type="predicted"/>
<feature type="compositionally biased region" description="Basic and acidic residues" evidence="2">
    <location>
        <begin position="618"/>
        <end position="629"/>
    </location>
</feature>
<feature type="compositionally biased region" description="Basic and acidic residues" evidence="2">
    <location>
        <begin position="803"/>
        <end position="820"/>
    </location>
</feature>
<feature type="compositionally biased region" description="Basic and acidic residues" evidence="2">
    <location>
        <begin position="1110"/>
        <end position="1134"/>
    </location>
</feature>
<feature type="compositionally biased region" description="Basic and acidic residues" evidence="2">
    <location>
        <begin position="460"/>
        <end position="469"/>
    </location>
</feature>
<evidence type="ECO:0000313" key="4">
    <source>
        <dbReference type="Proteomes" id="UP000221165"/>
    </source>
</evidence>
<keyword evidence="1" id="KW-0175">Coiled coil</keyword>
<feature type="compositionally biased region" description="Basic and acidic residues" evidence="2">
    <location>
        <begin position="1418"/>
        <end position="1440"/>
    </location>
</feature>
<feature type="compositionally biased region" description="Basic and acidic residues" evidence="2">
    <location>
        <begin position="1283"/>
        <end position="1298"/>
    </location>
</feature>
<feature type="compositionally biased region" description="Basic and acidic residues" evidence="2">
    <location>
        <begin position="180"/>
        <end position="202"/>
    </location>
</feature>
<feature type="compositionally biased region" description="Basic and acidic residues" evidence="2">
    <location>
        <begin position="1005"/>
        <end position="1023"/>
    </location>
</feature>
<evidence type="ECO:0000313" key="3">
    <source>
        <dbReference type="EMBL" id="PHJ24102.1"/>
    </source>
</evidence>
<feature type="coiled-coil region" evidence="1">
    <location>
        <begin position="45"/>
        <end position="90"/>
    </location>
</feature>
<dbReference type="VEuPathDB" id="ToxoDB:CSUI_002048"/>
<feature type="region of interest" description="Disordered" evidence="2">
    <location>
        <begin position="605"/>
        <end position="634"/>
    </location>
</feature>
<dbReference type="Proteomes" id="UP000221165">
    <property type="component" value="Unassembled WGS sequence"/>
</dbReference>
<keyword evidence="4" id="KW-1185">Reference proteome</keyword>
<feature type="region of interest" description="Disordered" evidence="2">
    <location>
        <begin position="968"/>
        <end position="1023"/>
    </location>
</feature>
<evidence type="ECO:0000256" key="2">
    <source>
        <dbReference type="SAM" id="MobiDB-lite"/>
    </source>
</evidence>
<feature type="region of interest" description="Disordered" evidence="2">
    <location>
        <begin position="310"/>
        <end position="344"/>
    </location>
</feature>
<feature type="compositionally biased region" description="Basic and acidic residues" evidence="2">
    <location>
        <begin position="750"/>
        <end position="765"/>
    </location>
</feature>
<feature type="compositionally biased region" description="Pro residues" evidence="2">
    <location>
        <begin position="1575"/>
        <end position="1586"/>
    </location>
</feature>
<dbReference type="OrthoDB" id="348853at2759"/>
<feature type="compositionally biased region" description="Basic and acidic residues" evidence="2">
    <location>
        <begin position="1479"/>
        <end position="1490"/>
    </location>
</feature>
<feature type="compositionally biased region" description="Basic and acidic residues" evidence="2">
    <location>
        <begin position="1227"/>
        <end position="1246"/>
    </location>
</feature>
<feature type="compositionally biased region" description="Polar residues" evidence="2">
    <location>
        <begin position="1302"/>
        <end position="1314"/>
    </location>
</feature>
<feature type="region of interest" description="Disordered" evidence="2">
    <location>
        <begin position="1390"/>
        <end position="1510"/>
    </location>
</feature>
<feature type="compositionally biased region" description="Low complexity" evidence="2">
    <location>
        <begin position="1443"/>
        <end position="1453"/>
    </location>
</feature>
<feature type="compositionally biased region" description="Basic and acidic residues" evidence="2">
    <location>
        <begin position="1257"/>
        <end position="1274"/>
    </location>
</feature>
<feature type="compositionally biased region" description="Low complexity" evidence="2">
    <location>
        <begin position="606"/>
        <end position="617"/>
    </location>
</feature>
<reference evidence="3 4" key="1">
    <citation type="journal article" date="2017" name="Int. J. Parasitol.">
        <title>The genome of the protozoan parasite Cystoisospora suis and a reverse vaccinology approach to identify vaccine candidates.</title>
        <authorList>
            <person name="Palmieri N."/>
            <person name="Shrestha A."/>
            <person name="Ruttkowski B."/>
            <person name="Beck T."/>
            <person name="Vogl C."/>
            <person name="Tomley F."/>
            <person name="Blake D.P."/>
            <person name="Joachim A."/>
        </authorList>
    </citation>
    <scope>NUCLEOTIDE SEQUENCE [LARGE SCALE GENOMIC DNA]</scope>
    <source>
        <strain evidence="3 4">Wien I</strain>
    </source>
</reference>
<feature type="region of interest" description="Disordered" evidence="2">
    <location>
        <begin position="406"/>
        <end position="514"/>
    </location>
</feature>
<accession>A0A2C6LAD3</accession>
<evidence type="ECO:0000256" key="1">
    <source>
        <dbReference type="SAM" id="Coils"/>
    </source>
</evidence>
<protein>
    <submittedName>
        <fullName evidence="3">Uncharacterized protein</fullName>
    </submittedName>
</protein>
<feature type="compositionally biased region" description="Basic and acidic residues" evidence="2">
    <location>
        <begin position="323"/>
        <end position="344"/>
    </location>
</feature>
<feature type="region of interest" description="Disordered" evidence="2">
    <location>
        <begin position="744"/>
        <end position="774"/>
    </location>
</feature>
<feature type="compositionally biased region" description="Low complexity" evidence="2">
    <location>
        <begin position="127"/>
        <end position="141"/>
    </location>
</feature>
<feature type="region of interest" description="Disordered" evidence="2">
    <location>
        <begin position="534"/>
        <end position="553"/>
    </location>
</feature>
<feature type="region of interest" description="Disordered" evidence="2">
    <location>
        <begin position="98"/>
        <end position="265"/>
    </location>
</feature>
<feature type="region of interest" description="Disordered" evidence="2">
    <location>
        <begin position="1224"/>
        <end position="1361"/>
    </location>
</feature>
<feature type="coiled-coil region" evidence="1">
    <location>
        <begin position="889"/>
        <end position="919"/>
    </location>
</feature>
<sequence length="1586" mass="181411">MLNHEVDTLGQANQVLVTENTHMHQEKEKEEREAKQVYCAFHQENEEFHKQLKRLEDENAQLKLELQSAREEAECALSTLEAEIHETRRHVFLTATTASGGTIRGPGVPPERERERFSSSLPPIPSPSSTSMGLFSSSSSRNENRREMNAKNEEEVERKCATSSFPSSCPLVSLTVVQQKGEEEEKDRLESSRRSRSAETRENLLLTKDVWRGSSHSKKISLSPPPRQHSISSSSSHMTSSSIGKGIEGGKKSRERSLSSSHYENKDKETKILMKNPHSHPLASPSSLHITESPDACGWREEGELEKLDRKDDFFTLPGGGGEEERKRREEEEQGRRGVDTKKQRIHTDVDEAIGAEDLIFSLRKQLKEATTAAATKDRILQTRIRSLEKQLENQRDYYHKRLSARAYGSSSSIPLPSRRPPGFMKGTKKFQNGSIPTRTPARRLSSSSSSGGQALGRYGCEERRRRGDEEEEAKEVSSSSSLIQNSREEKHAPTEGSSSFSSSSSCFTLPSHREMSEEEVKIKRWLSKTDRDERDLEGASKVSRRREREDMEVVRDLQRREHIFPFLYRDNKAMATLFSFWVLGERFYFKELQSRHHLKSIGDTFSSSFSSSSSSSRGERLEEDKGKNTESFSSSSFSKVARDRYHDSFENDVSLETRLELLVSFLFHNSSSCSSENERCYASSRSSKKPFSSVYQEKASLFPREEATNESEIGFYVFERACERVGCLASEAELLAAWEVLAGPQGGGSERKEEGVEEKTEEERKKRKMMRDSSSLLQLKDRSIQGVNRWEEEKKNRGHVMRAQENRKAENEEGDHQREEEIEEEERRRRRSRHLEEVKQWKVSRSQILIRAKQTEPSFVFLTYCTLLRRVKFQRRELEILTRSNRALLNVAEENQALLLEQQALQKEEREEEQLKHQRHLHAVVSYLLNEKERLLLLPPHSSSSSSLSLLPPHLFSTDLFVQSSLQNTKKEGEDEKAEEEERSNAPSSAFKKTCLTKKTSSLSKEEIVEHPPYRNSEKSKIDIHTQRVVDSIDKIYYDVKDIHPHQHKGNLQANLKSNDPSATSTISSSSFLPSSSSSCTFDASRRVQFSSSHLSSLPSRMQPSPFLSERRSAARQEETQRRGRSEKRRSDFEQEEEKQEAKDQVYEVGVEEDKVRDQEEEMKKKIMKKKDLERDDKKTSPRYGISSSSTLPNYPFFYRKEEGEQGLYGKECSRLSFKARSSFSYREDRETKDKRDLYSYHNNERISSVSPVNVRNERRRGEEEEGKGREISSENLVDVRLGGEKNDFFQDEEKKFVSPPSFSSQHLLNEKSSPFYAHRQNSNEVKPSSSSLSQGPSSHIFQRGIGRTSSSSSASSSYGYTSLLREANESLQHELRLLREEKEACCSSSSHYARYPESKGQPPSSHALRRYSQHPDSYHENGGEGKAPRRREEEEHKGPCSSFSSGSSSSSYPWVEGEAGRFSSNSIKAGYEEDTEERGYRRKEPKDKEEEDTCQVGGDTQTKLCCPKLPLNQSPEMILEMLRMELDTLSQDVQQKVVERRRSISRGRGGPSPPLLSRHSPPHHEHLSSSPSSPSPLPPPRPFQ</sequence>
<dbReference type="RefSeq" id="XP_067925776.1">
    <property type="nucleotide sequence ID" value="XM_068062250.1"/>
</dbReference>
<feature type="compositionally biased region" description="Basic and acidic residues" evidence="2">
    <location>
        <begin position="142"/>
        <end position="160"/>
    </location>
</feature>
<gene>
    <name evidence="3" type="ORF">CSUI_002048</name>
</gene>
<feature type="region of interest" description="Disordered" evidence="2">
    <location>
        <begin position="789"/>
        <end position="830"/>
    </location>
</feature>
<organism evidence="3 4">
    <name type="scientific">Cystoisospora suis</name>
    <dbReference type="NCBI Taxonomy" id="483139"/>
    <lineage>
        <taxon>Eukaryota</taxon>
        <taxon>Sar</taxon>
        <taxon>Alveolata</taxon>
        <taxon>Apicomplexa</taxon>
        <taxon>Conoidasida</taxon>
        <taxon>Coccidia</taxon>
        <taxon>Eucoccidiorida</taxon>
        <taxon>Eimeriorina</taxon>
        <taxon>Sarcocystidae</taxon>
        <taxon>Cystoisospora</taxon>
    </lineage>
</organism>
<dbReference type="EMBL" id="MIGC01000851">
    <property type="protein sequence ID" value="PHJ24102.1"/>
    <property type="molecule type" value="Genomic_DNA"/>
</dbReference>
<name>A0A2C6LAD3_9APIC</name>
<feature type="compositionally biased region" description="Low complexity" evidence="2">
    <location>
        <begin position="1059"/>
        <end position="1079"/>
    </location>
</feature>
<feature type="compositionally biased region" description="Basic and acidic residues" evidence="2">
    <location>
        <begin position="1141"/>
        <end position="1181"/>
    </location>
</feature>
<feature type="compositionally biased region" description="Low complexity" evidence="2">
    <location>
        <begin position="993"/>
        <end position="1004"/>
    </location>
</feature>
<feature type="region of interest" description="Disordered" evidence="2">
    <location>
        <begin position="1093"/>
        <end position="1199"/>
    </location>
</feature>
<dbReference type="GeneID" id="94425461"/>
<feature type="region of interest" description="Disordered" evidence="2">
    <location>
        <begin position="1535"/>
        <end position="1586"/>
    </location>
</feature>
<comment type="caution">
    <text evidence="3">The sequence shown here is derived from an EMBL/GenBank/DDBJ whole genome shotgun (WGS) entry which is preliminary data.</text>
</comment>
<feature type="compositionally biased region" description="Low complexity" evidence="2">
    <location>
        <begin position="279"/>
        <end position="289"/>
    </location>
</feature>
<feature type="compositionally biased region" description="Basic and acidic residues" evidence="2">
    <location>
        <begin position="248"/>
        <end position="265"/>
    </location>
</feature>
<feature type="compositionally biased region" description="Low complexity" evidence="2">
    <location>
        <begin position="1330"/>
        <end position="1340"/>
    </location>
</feature>
<feature type="region of interest" description="Disordered" evidence="2">
    <location>
        <begin position="276"/>
        <end position="295"/>
    </location>
</feature>
<feature type="region of interest" description="Disordered" evidence="2">
    <location>
        <begin position="1052"/>
        <end position="1079"/>
    </location>
</feature>